<comment type="caution">
    <text evidence="1">The sequence shown here is derived from an EMBL/GenBank/DDBJ whole genome shotgun (WGS) entry which is preliminary data.</text>
</comment>
<dbReference type="STRING" id="1165094.RINTHH_18180"/>
<name>M1X175_9NOST</name>
<dbReference type="AlphaFoldDB" id="M1X175"/>
<reference evidence="1 2" key="1">
    <citation type="submission" date="2012-05" db="EMBL/GenBank/DDBJ databases">
        <authorList>
            <person name="Hilton J."/>
        </authorList>
    </citation>
    <scope>NUCLEOTIDE SEQUENCE [LARGE SCALE GENOMIC DNA]</scope>
    <source>
        <strain evidence="1 2">HH01</strain>
    </source>
</reference>
<dbReference type="EMBL" id="CAIY01000072">
    <property type="protein sequence ID" value="CCH67973.1"/>
    <property type="molecule type" value="Genomic_DNA"/>
</dbReference>
<evidence type="ECO:0008006" key="3">
    <source>
        <dbReference type="Google" id="ProtNLM"/>
    </source>
</evidence>
<proteinExistence type="predicted"/>
<dbReference type="RefSeq" id="WP_008235171.1">
    <property type="nucleotide sequence ID" value="NZ_CAIY01000072.1"/>
</dbReference>
<keyword evidence="2" id="KW-1185">Reference proteome</keyword>
<accession>M1X175</accession>
<evidence type="ECO:0000313" key="2">
    <source>
        <dbReference type="Proteomes" id="UP000053051"/>
    </source>
</evidence>
<reference evidence="2" key="2">
    <citation type="submission" date="2016-01" db="EMBL/GenBank/DDBJ databases">
        <title>Diatom-associated endosymboitic cyanobacterium lacks core nitrogen metabolism enzymes.</title>
        <authorList>
            <person name="Hilton J.A."/>
            <person name="Foster R.A."/>
            <person name="Tripp H.J."/>
            <person name="Carter B.J."/>
            <person name="Zehr J.P."/>
            <person name="Villareal T.A."/>
        </authorList>
    </citation>
    <scope>NUCLEOTIDE SEQUENCE [LARGE SCALE GENOMIC DNA]</scope>
    <source>
        <strain evidence="2">HH01</strain>
    </source>
</reference>
<organism evidence="1 2">
    <name type="scientific">Richelia intracellularis HH01</name>
    <dbReference type="NCBI Taxonomy" id="1165094"/>
    <lineage>
        <taxon>Bacteria</taxon>
        <taxon>Bacillati</taxon>
        <taxon>Cyanobacteriota</taxon>
        <taxon>Cyanophyceae</taxon>
        <taxon>Nostocales</taxon>
        <taxon>Nostocaceae</taxon>
        <taxon>Richelia</taxon>
    </lineage>
</organism>
<dbReference type="Proteomes" id="UP000053051">
    <property type="component" value="Unassembled WGS sequence"/>
</dbReference>
<dbReference type="OrthoDB" id="463191at2"/>
<gene>
    <name evidence="1" type="ORF">RINTHH_18180</name>
</gene>
<evidence type="ECO:0000313" key="1">
    <source>
        <dbReference type="EMBL" id="CCH67973.1"/>
    </source>
</evidence>
<protein>
    <recommendedName>
        <fullName evidence="3">Fibrillin</fullName>
    </recommendedName>
</protein>
<sequence>MYQILEQVFQSLRSTITKFPKSEVVVEALLQMEKIAKSKKSQLDKQDQSHDTFHKLIGTWQLGFITYKRATCKPEKLVLGTGIFIPPWVKIHLSYSTNNLADGQGTVENFVELGLLKIVLKGPVQFYTKTNILAFDFTHMDAYLSGWQLYTGYIRNGIEREKYFYKKTIKEQAFFTYFLVENNFIAARGKGGGLALWIKSINNI</sequence>